<name>E1KW85_FINMA</name>
<gene>
    <name evidence="2" type="ORF">HMPREF9289_0620</name>
</gene>
<reference evidence="2 3" key="1">
    <citation type="submission" date="2010-08" db="EMBL/GenBank/DDBJ databases">
        <authorList>
            <person name="Durkin A.S."/>
            <person name="Madupu R."/>
            <person name="Torralba M."/>
            <person name="Gillis M."/>
            <person name="Methe B."/>
            <person name="Sutton G."/>
            <person name="Nelson K.E."/>
        </authorList>
    </citation>
    <scope>NUCLEOTIDE SEQUENCE [LARGE SCALE GENOMIC DNA]</scope>
    <source>
        <strain evidence="2 3">BVS033A4</strain>
    </source>
</reference>
<keyword evidence="1" id="KW-0472">Membrane</keyword>
<comment type="caution">
    <text evidence="2">The sequence shown here is derived from an EMBL/GenBank/DDBJ whole genome shotgun (WGS) entry which is preliminary data.</text>
</comment>
<accession>E1KW85</accession>
<proteinExistence type="predicted"/>
<sequence length="52" mass="5873">MVDSIYLITDYIMYPAKILLGMFGLDRSIIDWSPLVTLIFLQIIGSLIIGLI</sequence>
<dbReference type="EMBL" id="AEDP01000018">
    <property type="protein sequence ID" value="EFL54636.1"/>
    <property type="molecule type" value="Genomic_DNA"/>
</dbReference>
<keyword evidence="1" id="KW-1133">Transmembrane helix</keyword>
<keyword evidence="1" id="KW-0812">Transmembrane</keyword>
<dbReference type="AlphaFoldDB" id="E1KW85"/>
<organism evidence="2 3">
    <name type="scientific">Finegoldia magna BVS033A4</name>
    <dbReference type="NCBI Taxonomy" id="866773"/>
    <lineage>
        <taxon>Bacteria</taxon>
        <taxon>Bacillati</taxon>
        <taxon>Bacillota</taxon>
        <taxon>Tissierellia</taxon>
        <taxon>Tissierellales</taxon>
        <taxon>Peptoniphilaceae</taxon>
        <taxon>Finegoldia</taxon>
    </lineage>
</organism>
<protein>
    <recommendedName>
        <fullName evidence="4">YggT family protein</fullName>
    </recommendedName>
</protein>
<evidence type="ECO:0008006" key="4">
    <source>
        <dbReference type="Google" id="ProtNLM"/>
    </source>
</evidence>
<evidence type="ECO:0000256" key="1">
    <source>
        <dbReference type="SAM" id="Phobius"/>
    </source>
</evidence>
<dbReference type="Proteomes" id="UP000003807">
    <property type="component" value="Unassembled WGS sequence"/>
</dbReference>
<evidence type="ECO:0000313" key="3">
    <source>
        <dbReference type="Proteomes" id="UP000003807"/>
    </source>
</evidence>
<feature type="transmembrane region" description="Helical" evidence="1">
    <location>
        <begin position="32"/>
        <end position="51"/>
    </location>
</feature>
<evidence type="ECO:0000313" key="2">
    <source>
        <dbReference type="EMBL" id="EFL54636.1"/>
    </source>
</evidence>